<feature type="transmembrane region" description="Helical" evidence="1">
    <location>
        <begin position="27"/>
        <end position="50"/>
    </location>
</feature>
<feature type="transmembrane region" description="Helical" evidence="1">
    <location>
        <begin position="70"/>
        <end position="88"/>
    </location>
</feature>
<name>A0A0B2SL11_GLYSO</name>
<dbReference type="InterPro" id="IPR025520">
    <property type="entry name" value="DUF4408"/>
</dbReference>
<reference evidence="3" key="1">
    <citation type="submission" date="2014-07" db="EMBL/GenBank/DDBJ databases">
        <title>Identification of a novel salt tolerance gene in wild soybean by whole-genome sequencing.</title>
        <authorList>
            <person name="Lam H.-M."/>
            <person name="Qi X."/>
            <person name="Li M.-W."/>
            <person name="Liu X."/>
            <person name="Xie M."/>
            <person name="Ni M."/>
            <person name="Xu X."/>
        </authorList>
    </citation>
    <scope>NUCLEOTIDE SEQUENCE [LARGE SCALE GENOMIC DNA]</scope>
    <source>
        <tissue evidence="3">Root</tissue>
    </source>
</reference>
<keyword evidence="1" id="KW-0472">Membrane</keyword>
<evidence type="ECO:0000313" key="3">
    <source>
        <dbReference type="EMBL" id="KHN45563.1"/>
    </source>
</evidence>
<protein>
    <recommendedName>
        <fullName evidence="2">DUF4408 domain-containing protein</fullName>
    </recommendedName>
</protein>
<dbReference type="Proteomes" id="UP000053555">
    <property type="component" value="Unassembled WGS sequence"/>
</dbReference>
<accession>A0A0B2SL11</accession>
<dbReference type="AlphaFoldDB" id="A0A0B2SL11"/>
<keyword evidence="1" id="KW-1133">Transmembrane helix</keyword>
<proteinExistence type="predicted"/>
<evidence type="ECO:0000259" key="2">
    <source>
        <dbReference type="Pfam" id="PF14364"/>
    </source>
</evidence>
<keyword evidence="1" id="KW-0812">Transmembrane</keyword>
<dbReference type="EMBL" id="KN642086">
    <property type="protein sequence ID" value="KHN45563.1"/>
    <property type="molecule type" value="Genomic_DNA"/>
</dbReference>
<evidence type="ECO:0000256" key="1">
    <source>
        <dbReference type="SAM" id="Phobius"/>
    </source>
</evidence>
<dbReference type="Pfam" id="PF14364">
    <property type="entry name" value="DUF4408"/>
    <property type="match status" value="1"/>
</dbReference>
<gene>
    <name evidence="3" type="ORF">glysoja_033542</name>
</gene>
<sequence length="244" mass="27882">MPVMDLFQNPSSLKSNRFETSMWIAKLVLMSMGVISTLVLLKVTIVPYTFHRLLSTLPQFCVSVTSWLRLSFLYIIFNFIIITIAASFDFHPKTFSDSPPTSDPKHTTTIILDTANHPTESENQTNAPKEEEKELEQQQLIEESGLTYDKFMIHPSLESCTNDYFLLDSDGDDTLEAIWRAILEGQGKTMKPQLKNSDTWGAIQRTALKRECQFFCYVSRNPEVKAPFILLFPTSLILPKFVLD</sequence>
<organism evidence="3">
    <name type="scientific">Glycine soja</name>
    <name type="common">Wild soybean</name>
    <dbReference type="NCBI Taxonomy" id="3848"/>
    <lineage>
        <taxon>Eukaryota</taxon>
        <taxon>Viridiplantae</taxon>
        <taxon>Streptophyta</taxon>
        <taxon>Embryophyta</taxon>
        <taxon>Tracheophyta</taxon>
        <taxon>Spermatophyta</taxon>
        <taxon>Magnoliopsida</taxon>
        <taxon>eudicotyledons</taxon>
        <taxon>Gunneridae</taxon>
        <taxon>Pentapetalae</taxon>
        <taxon>rosids</taxon>
        <taxon>fabids</taxon>
        <taxon>Fabales</taxon>
        <taxon>Fabaceae</taxon>
        <taxon>Papilionoideae</taxon>
        <taxon>50 kb inversion clade</taxon>
        <taxon>NPAAA clade</taxon>
        <taxon>indigoferoid/millettioid clade</taxon>
        <taxon>Phaseoleae</taxon>
        <taxon>Glycine</taxon>
        <taxon>Glycine subgen. Soja</taxon>
    </lineage>
</organism>
<feature type="domain" description="DUF4408" evidence="2">
    <location>
        <begin position="58"/>
        <end position="87"/>
    </location>
</feature>